<evidence type="ECO:0000256" key="6">
    <source>
        <dbReference type="ARBA" id="ARBA00023136"/>
    </source>
</evidence>
<reference evidence="8" key="1">
    <citation type="submission" date="2016-10" db="EMBL/GenBank/DDBJ databases">
        <title>Proteomic and phylogenetic analysis of the outer membrane protein repertoire of gastric Helicobacter species.</title>
        <authorList>
            <person name="Joosten M."/>
        </authorList>
    </citation>
    <scope>NUCLEOTIDE SEQUENCE</scope>
    <source>
        <strain evidence="8">14</strain>
    </source>
</reference>
<dbReference type="RefSeq" id="WP_233705147.1">
    <property type="nucleotide sequence ID" value="NZ_FZMK01000026.1"/>
</dbReference>
<keyword evidence="4" id="KW-1134">Transmembrane beta strand</keyword>
<dbReference type="Pfam" id="PF02321">
    <property type="entry name" value="OEP"/>
    <property type="match status" value="1"/>
</dbReference>
<dbReference type="GO" id="GO:0015562">
    <property type="term" value="F:efflux transmembrane transporter activity"/>
    <property type="evidence" value="ECO:0007669"/>
    <property type="project" value="InterPro"/>
</dbReference>
<dbReference type="Gene3D" id="1.20.1600.10">
    <property type="entry name" value="Outer membrane efflux proteins (OEP)"/>
    <property type="match status" value="1"/>
</dbReference>
<dbReference type="EMBL" id="LT633338">
    <property type="protein sequence ID" value="SFZ71747.1"/>
    <property type="molecule type" value="Genomic_DNA"/>
</dbReference>
<evidence type="ECO:0000256" key="1">
    <source>
        <dbReference type="ARBA" id="ARBA00004442"/>
    </source>
</evidence>
<gene>
    <name evidence="8" type="primary">omp762</name>
</gene>
<keyword evidence="5" id="KW-0812">Transmembrane</keyword>
<evidence type="ECO:0000256" key="5">
    <source>
        <dbReference type="ARBA" id="ARBA00022692"/>
    </source>
</evidence>
<dbReference type="PANTHER" id="PTHR30026:SF5">
    <property type="entry name" value="ABC-TYPE EFFLUX SYSTEM SECRETIN COMPONENT"/>
    <property type="match status" value="1"/>
</dbReference>
<name>A0A1M4NH68_HELBI</name>
<evidence type="ECO:0000256" key="4">
    <source>
        <dbReference type="ARBA" id="ARBA00022452"/>
    </source>
</evidence>
<dbReference type="GO" id="GO:1990281">
    <property type="term" value="C:efflux pump complex"/>
    <property type="evidence" value="ECO:0007669"/>
    <property type="project" value="TreeGrafter"/>
</dbReference>
<protein>
    <submittedName>
        <fullName evidence="8">OMP762</fullName>
    </submittedName>
</protein>
<evidence type="ECO:0000256" key="3">
    <source>
        <dbReference type="ARBA" id="ARBA00022448"/>
    </source>
</evidence>
<dbReference type="SUPFAM" id="SSF56954">
    <property type="entry name" value="Outer membrane efflux proteins (OEP)"/>
    <property type="match status" value="1"/>
</dbReference>
<keyword evidence="7" id="KW-0998">Cell outer membrane</keyword>
<comment type="similarity">
    <text evidence="2">Belongs to the outer membrane factor (OMF) (TC 1.B.17) family.</text>
</comment>
<sequence>MAQNQVLRWALLVGLLGDVALGDSLDQPTDFNTLQALKASPQIFSTHPSLISLKQAWDMVLSNYEGIKAQDYAQKKAKKLSTAAKLSFLPEIDLSAFYVHLGKPVEFQPFSADKRAQIQQGIHGLENSLKPSIAQIAQMGAPFQKLAGTLGGAIAQGTSGLMGFLGEPFLFSKQNVVMGALSIIYPLYMGGARFYMSKLASLAHKDSMEVSRLKRLSTFQELVKIYYGLVLNIEVLEVLKGVEEGHLKHYQNALKRQKAGQIARVEVLSASVAYEKSKIKTMQARDSLEVATLAFNTILSSANMPASKLHFAPTAHLHLRSKALPNVDFFIQETLSSYPALKSLAIKQKSAREMTKLQISKFLPHFNFFGAYVMKQNNSPLTNMVPEWFVGVGARLPILTPGGRVMHYQAAKIDELQVSALQSQAKKDMELLVHKTYLQCQASLKEYQSLNTSVELAKENLKLQEEAFNQGLSTNALVVDARNSLAGILVEQKTSAFKYISSLVDLMVLSDRIDSFYDFVY</sequence>
<dbReference type="GO" id="GO:0009279">
    <property type="term" value="C:cell outer membrane"/>
    <property type="evidence" value="ECO:0007669"/>
    <property type="project" value="UniProtKB-SubCell"/>
</dbReference>
<organism evidence="8">
    <name type="scientific">Helicobacter bizzozeronii</name>
    <dbReference type="NCBI Taxonomy" id="56877"/>
    <lineage>
        <taxon>Bacteria</taxon>
        <taxon>Pseudomonadati</taxon>
        <taxon>Campylobacterota</taxon>
        <taxon>Epsilonproteobacteria</taxon>
        <taxon>Campylobacterales</taxon>
        <taxon>Helicobacteraceae</taxon>
        <taxon>Helicobacter</taxon>
    </lineage>
</organism>
<proteinExistence type="inferred from homology"/>
<evidence type="ECO:0000313" key="8">
    <source>
        <dbReference type="EMBL" id="SFZ71747.1"/>
    </source>
</evidence>
<comment type="subcellular location">
    <subcellularLocation>
        <location evidence="1">Cell outer membrane</location>
    </subcellularLocation>
</comment>
<dbReference type="AlphaFoldDB" id="A0A1M4NH68"/>
<evidence type="ECO:0000256" key="7">
    <source>
        <dbReference type="ARBA" id="ARBA00023237"/>
    </source>
</evidence>
<dbReference type="PANTHER" id="PTHR30026">
    <property type="entry name" value="OUTER MEMBRANE PROTEIN TOLC"/>
    <property type="match status" value="1"/>
</dbReference>
<keyword evidence="6" id="KW-0472">Membrane</keyword>
<dbReference type="InterPro" id="IPR051906">
    <property type="entry name" value="TolC-like"/>
</dbReference>
<dbReference type="GO" id="GO:0015288">
    <property type="term" value="F:porin activity"/>
    <property type="evidence" value="ECO:0007669"/>
    <property type="project" value="TreeGrafter"/>
</dbReference>
<dbReference type="InterPro" id="IPR003423">
    <property type="entry name" value="OMP_efflux"/>
</dbReference>
<accession>A0A1M4NH68</accession>
<evidence type="ECO:0000256" key="2">
    <source>
        <dbReference type="ARBA" id="ARBA00007613"/>
    </source>
</evidence>
<keyword evidence="3" id="KW-0813">Transport</keyword>